<protein>
    <recommendedName>
        <fullName evidence="4">SSCRP protein</fullName>
    </recommendedName>
</protein>
<evidence type="ECO:0008006" key="4">
    <source>
        <dbReference type="Google" id="ProtNLM"/>
    </source>
</evidence>
<keyword evidence="3" id="KW-1185">Reference proteome</keyword>
<reference evidence="2 3" key="1">
    <citation type="journal article" date="2018" name="Front. Microbiol.">
        <title>Genome-Wide Analysis of Corynespora cassiicola Leaf Fall Disease Putative Effectors.</title>
        <authorList>
            <person name="Lopez D."/>
            <person name="Ribeiro S."/>
            <person name="Label P."/>
            <person name="Fumanal B."/>
            <person name="Venisse J.S."/>
            <person name="Kohler A."/>
            <person name="de Oliveira R.R."/>
            <person name="Labutti K."/>
            <person name="Lipzen A."/>
            <person name="Lail K."/>
            <person name="Bauer D."/>
            <person name="Ohm R.A."/>
            <person name="Barry K.W."/>
            <person name="Spatafora J."/>
            <person name="Grigoriev I.V."/>
            <person name="Martin F.M."/>
            <person name="Pujade-Renaud V."/>
        </authorList>
    </citation>
    <scope>NUCLEOTIDE SEQUENCE [LARGE SCALE GENOMIC DNA]</scope>
    <source>
        <strain evidence="2 3">Philippines</strain>
    </source>
</reference>
<gene>
    <name evidence="2" type="ORF">BS50DRAFT_589800</name>
</gene>
<name>A0A2T2NIZ1_CORCC</name>
<dbReference type="Proteomes" id="UP000240883">
    <property type="component" value="Unassembled WGS sequence"/>
</dbReference>
<organism evidence="2 3">
    <name type="scientific">Corynespora cassiicola Philippines</name>
    <dbReference type="NCBI Taxonomy" id="1448308"/>
    <lineage>
        <taxon>Eukaryota</taxon>
        <taxon>Fungi</taxon>
        <taxon>Dikarya</taxon>
        <taxon>Ascomycota</taxon>
        <taxon>Pezizomycotina</taxon>
        <taxon>Dothideomycetes</taxon>
        <taxon>Pleosporomycetidae</taxon>
        <taxon>Pleosporales</taxon>
        <taxon>Corynesporascaceae</taxon>
        <taxon>Corynespora</taxon>
    </lineage>
</organism>
<sequence length="106" mass="10912">MQLTLVALFSGLASTLPSSLQSRQPGGVFVAVGNKYSAGGCTDSSLIFADPIFGNGNVCQPLDRFGDGEPIVSYKTLSVSAGCNGELHPLLVNDVAGNMGQYQCGL</sequence>
<proteinExistence type="predicted"/>
<dbReference type="OrthoDB" id="4652467at2759"/>
<dbReference type="EMBL" id="KZ678137">
    <property type="protein sequence ID" value="PSN65397.1"/>
    <property type="molecule type" value="Genomic_DNA"/>
</dbReference>
<dbReference type="AlphaFoldDB" id="A0A2T2NIZ1"/>
<accession>A0A2T2NIZ1</accession>
<evidence type="ECO:0000256" key="1">
    <source>
        <dbReference type="SAM" id="SignalP"/>
    </source>
</evidence>
<feature type="chain" id="PRO_5015721579" description="SSCRP protein" evidence="1">
    <location>
        <begin position="16"/>
        <end position="106"/>
    </location>
</feature>
<evidence type="ECO:0000313" key="3">
    <source>
        <dbReference type="Proteomes" id="UP000240883"/>
    </source>
</evidence>
<keyword evidence="1" id="KW-0732">Signal</keyword>
<evidence type="ECO:0000313" key="2">
    <source>
        <dbReference type="EMBL" id="PSN65397.1"/>
    </source>
</evidence>
<feature type="signal peptide" evidence="1">
    <location>
        <begin position="1"/>
        <end position="15"/>
    </location>
</feature>